<organism evidence="2">
    <name type="scientific">Vecturithrix granuli</name>
    <dbReference type="NCBI Taxonomy" id="1499967"/>
    <lineage>
        <taxon>Bacteria</taxon>
        <taxon>Candidatus Moduliflexota</taxon>
        <taxon>Candidatus Vecturitrichia</taxon>
        <taxon>Candidatus Vecturitrichales</taxon>
        <taxon>Candidatus Vecturitrichaceae</taxon>
        <taxon>Candidatus Vecturithrix</taxon>
    </lineage>
</organism>
<dbReference type="InterPro" id="IPR004291">
    <property type="entry name" value="Transposase_IS66_central"/>
</dbReference>
<proteinExistence type="predicted"/>
<dbReference type="Proteomes" id="UP000030661">
    <property type="component" value="Unassembled WGS sequence"/>
</dbReference>
<dbReference type="PANTHER" id="PTHR33678">
    <property type="entry name" value="BLL1576 PROTEIN"/>
    <property type="match status" value="1"/>
</dbReference>
<feature type="domain" description="Transposase IS66 central" evidence="1">
    <location>
        <begin position="5"/>
        <end position="130"/>
    </location>
</feature>
<sequence length="175" mass="20184">MSFWLAHLIRDVKYVTTLGDPETKAYAERLRVGLKALFDVIHRRDELDSSIFQQALEQSRDTLLREATQRVPQTTEAQNLATSFDQHGRQSFQFITTPDIEPTNNLAEQAIRFVVIDRRITQGTRSESGCHWCERIWTVIATCTQRGIGIFEFLYHSVCAHWEHRSHPSLLPDSG</sequence>
<dbReference type="HOGENOM" id="CLU_1529659_0_0_0"/>
<evidence type="ECO:0000313" key="2">
    <source>
        <dbReference type="EMBL" id="GAK57856.1"/>
    </source>
</evidence>
<protein>
    <recommendedName>
        <fullName evidence="1">Transposase IS66 central domain-containing protein</fullName>
    </recommendedName>
</protein>
<reference evidence="2" key="1">
    <citation type="journal article" date="2015" name="PeerJ">
        <title>First genomic representation of candidate bacterial phylum KSB3 points to enhanced environmental sensing as a trigger of wastewater bulking.</title>
        <authorList>
            <person name="Sekiguchi Y."/>
            <person name="Ohashi A."/>
            <person name="Parks D.H."/>
            <person name="Yamauchi T."/>
            <person name="Tyson G.W."/>
            <person name="Hugenholtz P."/>
        </authorList>
    </citation>
    <scope>NUCLEOTIDE SEQUENCE [LARGE SCALE GENOMIC DNA]</scope>
</reference>
<gene>
    <name evidence="2" type="ORF">U27_04828</name>
</gene>
<keyword evidence="3" id="KW-1185">Reference proteome</keyword>
<dbReference type="STRING" id="1499967.U27_04828"/>
<dbReference type="EMBL" id="DF820466">
    <property type="protein sequence ID" value="GAK57856.1"/>
    <property type="molecule type" value="Genomic_DNA"/>
</dbReference>
<dbReference type="Pfam" id="PF03050">
    <property type="entry name" value="DDE_Tnp_IS66"/>
    <property type="match status" value="1"/>
</dbReference>
<dbReference type="AlphaFoldDB" id="A0A081BZV1"/>
<evidence type="ECO:0000259" key="1">
    <source>
        <dbReference type="Pfam" id="PF03050"/>
    </source>
</evidence>
<accession>A0A081BZV1</accession>
<name>A0A081BZV1_VECG1</name>
<evidence type="ECO:0000313" key="3">
    <source>
        <dbReference type="Proteomes" id="UP000030661"/>
    </source>
</evidence>
<dbReference type="PANTHER" id="PTHR33678:SF2">
    <property type="match status" value="1"/>
</dbReference>
<dbReference type="InterPro" id="IPR052344">
    <property type="entry name" value="Transposase-related"/>
</dbReference>